<dbReference type="STRING" id="388950.GCA_001611675_02012"/>
<evidence type="ECO:0000313" key="1">
    <source>
        <dbReference type="EMBL" id="SFU86600.1"/>
    </source>
</evidence>
<keyword evidence="2" id="KW-1185">Reference proteome</keyword>
<organism evidence="1 2">
    <name type="scientific">Pontibacter akesuensis</name>
    <dbReference type="NCBI Taxonomy" id="388950"/>
    <lineage>
        <taxon>Bacteria</taxon>
        <taxon>Pseudomonadati</taxon>
        <taxon>Bacteroidota</taxon>
        <taxon>Cytophagia</taxon>
        <taxon>Cytophagales</taxon>
        <taxon>Hymenobacteraceae</taxon>
        <taxon>Pontibacter</taxon>
    </lineage>
</organism>
<dbReference type="EMBL" id="FPCA01000003">
    <property type="protein sequence ID" value="SFU86600.1"/>
    <property type="molecule type" value="Genomic_DNA"/>
</dbReference>
<name>A0A1I7JN84_9BACT</name>
<gene>
    <name evidence="1" type="ORF">SAMN04487941_3053</name>
</gene>
<dbReference type="AlphaFoldDB" id="A0A1I7JN84"/>
<dbReference type="Proteomes" id="UP000182491">
    <property type="component" value="Unassembled WGS sequence"/>
</dbReference>
<dbReference type="Pfam" id="PF11964">
    <property type="entry name" value="SpoIIAA-like"/>
    <property type="match status" value="1"/>
</dbReference>
<proteinExistence type="predicted"/>
<evidence type="ECO:0000313" key="2">
    <source>
        <dbReference type="Proteomes" id="UP000182491"/>
    </source>
</evidence>
<protein>
    <submittedName>
        <fullName evidence="1">SpoIIAA-like</fullName>
    </submittedName>
</protein>
<sequence length="154" mass="17344">MLKEVKSVFGKTFYRIEYKDDLNVVEATWQGTASKQDLRNAIIAGLEVHENTKCAFRLNDNTEFTGPWADSVKWIEEEWLPRAYKSGIRYLAHVARPNSFGEAAGEAMLLGKIGAAIEVKLFDNREDALQWLKKKQEADDASKFSIDSTTGNPA</sequence>
<dbReference type="RefSeq" id="WP_068838005.1">
    <property type="nucleotide sequence ID" value="NZ_BMXC01000003.1"/>
</dbReference>
<accession>A0A1I7JN84</accession>
<dbReference type="InterPro" id="IPR021866">
    <property type="entry name" value="SpoIIAA-like"/>
</dbReference>
<dbReference type="OrthoDB" id="882485at2"/>
<reference evidence="2" key="1">
    <citation type="submission" date="2016-10" db="EMBL/GenBank/DDBJ databases">
        <authorList>
            <person name="Varghese N."/>
        </authorList>
    </citation>
    <scope>NUCLEOTIDE SEQUENCE [LARGE SCALE GENOMIC DNA]</scope>
    <source>
        <strain evidence="2">DSM 18820</strain>
    </source>
</reference>